<comment type="catalytic activity">
    <reaction evidence="1">
        <text>2'-deoxyuridine + phosphate = 2-deoxy-alpha-D-ribose 1-phosphate + uracil</text>
        <dbReference type="Rhea" id="RHEA:22824"/>
        <dbReference type="ChEBI" id="CHEBI:16450"/>
        <dbReference type="ChEBI" id="CHEBI:17568"/>
        <dbReference type="ChEBI" id="CHEBI:43474"/>
        <dbReference type="ChEBI" id="CHEBI:57259"/>
        <dbReference type="EC" id="2.4.2.2"/>
    </reaction>
</comment>
<dbReference type="Gene3D" id="1.20.970.10">
    <property type="entry name" value="Transferase, Pyrimidine Nucleoside Phosphorylase, Chain C"/>
    <property type="match status" value="1"/>
</dbReference>
<dbReference type="FunFam" id="3.40.1030.10:FF:000003">
    <property type="entry name" value="Pyrimidine-nucleoside phosphorylase"/>
    <property type="match status" value="1"/>
</dbReference>
<evidence type="ECO:0000256" key="10">
    <source>
        <dbReference type="ARBA" id="ARBA00048453"/>
    </source>
</evidence>
<evidence type="ECO:0000256" key="2">
    <source>
        <dbReference type="ARBA" id="ARBA00001958"/>
    </source>
</evidence>
<dbReference type="SMART" id="SM00941">
    <property type="entry name" value="PYNP_C"/>
    <property type="match status" value="1"/>
</dbReference>
<feature type="domain" description="Pyrimidine nucleoside phosphorylase C-terminal" evidence="12">
    <location>
        <begin position="345"/>
        <end position="419"/>
    </location>
</feature>
<evidence type="ECO:0000256" key="8">
    <source>
        <dbReference type="ARBA" id="ARBA00022676"/>
    </source>
</evidence>
<dbReference type="SUPFAM" id="SSF54680">
    <property type="entry name" value="Pyrimidine nucleoside phosphorylase C-terminal domain"/>
    <property type="match status" value="1"/>
</dbReference>
<evidence type="ECO:0000259" key="12">
    <source>
        <dbReference type="SMART" id="SM00941"/>
    </source>
</evidence>
<evidence type="ECO:0000256" key="7">
    <source>
        <dbReference type="ARBA" id="ARBA00014680"/>
    </source>
</evidence>
<dbReference type="GO" id="GO:0006213">
    <property type="term" value="P:pyrimidine nucleoside metabolic process"/>
    <property type="evidence" value="ECO:0007669"/>
    <property type="project" value="InterPro"/>
</dbReference>
<evidence type="ECO:0000256" key="9">
    <source>
        <dbReference type="ARBA" id="ARBA00022679"/>
    </source>
</evidence>
<evidence type="ECO:0000256" key="4">
    <source>
        <dbReference type="ARBA" id="ARBA00006915"/>
    </source>
</evidence>
<dbReference type="NCBIfam" id="TIGR02644">
    <property type="entry name" value="Y_phosphoryl"/>
    <property type="match status" value="1"/>
</dbReference>
<keyword evidence="8" id="KW-0328">Glycosyltransferase</keyword>
<keyword evidence="9" id="KW-0808">Transferase</keyword>
<dbReference type="STRING" id="1471761.B0W44_13515"/>
<comment type="catalytic activity">
    <reaction evidence="11">
        <text>thymidine + phosphate = 2-deoxy-alpha-D-ribose 1-phosphate + thymine</text>
        <dbReference type="Rhea" id="RHEA:16037"/>
        <dbReference type="ChEBI" id="CHEBI:17748"/>
        <dbReference type="ChEBI" id="CHEBI:17821"/>
        <dbReference type="ChEBI" id="CHEBI:43474"/>
        <dbReference type="ChEBI" id="CHEBI:57259"/>
        <dbReference type="EC" id="2.4.2.2"/>
    </reaction>
</comment>
<dbReference type="PANTHER" id="PTHR10515">
    <property type="entry name" value="THYMIDINE PHOSPHORYLASE"/>
    <property type="match status" value="1"/>
</dbReference>
<accession>A0A1U9K9F5</accession>
<dbReference type="RefSeq" id="WP_077720483.1">
    <property type="nucleotide sequence ID" value="NZ_CP019699.1"/>
</dbReference>
<dbReference type="InterPro" id="IPR013102">
    <property type="entry name" value="PYNP_C"/>
</dbReference>
<comment type="function">
    <text evidence="3">Catalyzes phosphorolysis of the pyrimidine nucleosides uridine, thymidine and 2'-deoxyuridine with the formation of the corresponding pyrimidine base and ribose-1-phosphate.</text>
</comment>
<evidence type="ECO:0000313" key="13">
    <source>
        <dbReference type="EMBL" id="AQS56623.1"/>
    </source>
</evidence>
<proteinExistence type="inferred from homology"/>
<dbReference type="InterPro" id="IPR018090">
    <property type="entry name" value="Pyrmidine_PPas_bac/euk"/>
</dbReference>
<dbReference type="Gene3D" id="3.90.1170.30">
    <property type="entry name" value="Pyrimidine nucleoside phosphorylase-like, C-terminal domain"/>
    <property type="match status" value="1"/>
</dbReference>
<dbReference type="Pfam" id="PF02885">
    <property type="entry name" value="Glycos_trans_3N"/>
    <property type="match status" value="1"/>
</dbReference>
<dbReference type="Pfam" id="PF00591">
    <property type="entry name" value="Glycos_transf_3"/>
    <property type="match status" value="1"/>
</dbReference>
<reference evidence="13 14" key="1">
    <citation type="journal article" date="2015" name="Int. J. Syst. Evol. Microbiol.">
        <title>Novibacillus thermophilus gen. nov., sp. nov., a Gram-staining-negative and moderately thermophilic member of the family Thermoactinomycetaceae.</title>
        <authorList>
            <person name="Yang G."/>
            <person name="Chen J."/>
            <person name="Zhou S."/>
        </authorList>
    </citation>
    <scope>NUCLEOTIDE SEQUENCE [LARGE SCALE GENOMIC DNA]</scope>
    <source>
        <strain evidence="13 14">SG-1</strain>
    </source>
</reference>
<dbReference type="EC" id="2.4.2.2" evidence="6"/>
<protein>
    <recommendedName>
        <fullName evidence="7">Pyrimidine-nucleoside phosphorylase</fullName>
        <ecNumber evidence="6">2.4.2.2</ecNumber>
    </recommendedName>
</protein>
<dbReference type="OrthoDB" id="9763887at2"/>
<dbReference type="InterPro" id="IPR035902">
    <property type="entry name" value="Nuc_phospho_transferase"/>
</dbReference>
<dbReference type="PIRSF" id="PIRSF000478">
    <property type="entry name" value="TP_PyNP"/>
    <property type="match status" value="1"/>
</dbReference>
<dbReference type="InterPro" id="IPR036566">
    <property type="entry name" value="PYNP-like_C_sf"/>
</dbReference>
<dbReference type="InterPro" id="IPR000312">
    <property type="entry name" value="Glycosyl_Trfase_fam3"/>
</dbReference>
<evidence type="ECO:0000313" key="14">
    <source>
        <dbReference type="Proteomes" id="UP000188603"/>
    </source>
</evidence>
<gene>
    <name evidence="13" type="primary">deoA</name>
    <name evidence="13" type="ORF">B0W44_13515</name>
</gene>
<dbReference type="InterPro" id="IPR017872">
    <property type="entry name" value="Pyrmidine_PPase_CS"/>
</dbReference>
<dbReference type="InterPro" id="IPR017459">
    <property type="entry name" value="Glycosyl_Trfase_fam3_N_dom"/>
</dbReference>
<evidence type="ECO:0000256" key="11">
    <source>
        <dbReference type="ARBA" id="ARBA00048525"/>
    </source>
</evidence>
<dbReference type="Pfam" id="PF07831">
    <property type="entry name" value="PYNP_C"/>
    <property type="match status" value="1"/>
</dbReference>
<name>A0A1U9K9F5_9BACL</name>
<comment type="subunit">
    <text evidence="5">Homodimer.</text>
</comment>
<dbReference type="Proteomes" id="UP000188603">
    <property type="component" value="Chromosome"/>
</dbReference>
<dbReference type="KEGG" id="ntr:B0W44_13515"/>
<dbReference type="SUPFAM" id="SSF52418">
    <property type="entry name" value="Nucleoside phosphorylase/phosphoribosyltransferase catalytic domain"/>
    <property type="match status" value="1"/>
</dbReference>
<keyword evidence="14" id="KW-1185">Reference proteome</keyword>
<organism evidence="13 14">
    <name type="scientific">Novibacillus thermophilus</name>
    <dbReference type="NCBI Taxonomy" id="1471761"/>
    <lineage>
        <taxon>Bacteria</taxon>
        <taxon>Bacillati</taxon>
        <taxon>Bacillota</taxon>
        <taxon>Bacilli</taxon>
        <taxon>Bacillales</taxon>
        <taxon>Thermoactinomycetaceae</taxon>
        <taxon>Novibacillus</taxon>
    </lineage>
</organism>
<dbReference type="InterPro" id="IPR000053">
    <property type="entry name" value="Thymidine/pyrmidine_PPase"/>
</dbReference>
<dbReference type="GO" id="GO:0004645">
    <property type="term" value="F:1,4-alpha-oligoglucan phosphorylase activity"/>
    <property type="evidence" value="ECO:0007669"/>
    <property type="project" value="InterPro"/>
</dbReference>
<dbReference type="SUPFAM" id="SSF47648">
    <property type="entry name" value="Nucleoside phosphorylase/phosphoribosyltransferase N-terminal domain"/>
    <property type="match status" value="1"/>
</dbReference>
<comment type="similarity">
    <text evidence="4">Belongs to the thymidine/pyrimidine-nucleoside phosphorylase family.</text>
</comment>
<dbReference type="GO" id="GO:0009032">
    <property type="term" value="F:thymidine phosphorylase activity"/>
    <property type="evidence" value="ECO:0007669"/>
    <property type="project" value="TreeGrafter"/>
</dbReference>
<dbReference type="Gene3D" id="3.40.1030.10">
    <property type="entry name" value="Nucleoside phosphorylase/phosphoribosyltransferase catalytic domain"/>
    <property type="match status" value="1"/>
</dbReference>
<dbReference type="NCBIfam" id="NF004747">
    <property type="entry name" value="PRK06078.1"/>
    <property type="match status" value="1"/>
</dbReference>
<comment type="cofactor">
    <cofactor evidence="2">
        <name>K(+)</name>
        <dbReference type="ChEBI" id="CHEBI:29103"/>
    </cofactor>
</comment>
<sequence>MRTVNIILKKRRGEALSYREIEHLITGFTRGDIPDYQMAAWAMAVYFRGMSGEETADLTELMQKSGDEIDLSSVDGIKVDKHSTGGVGDKTTLVLAPLVAAAGVPVAKMSGRGLGHTGGTLDKLESFSRFSVDMTREAFIDQVNRIGVAIVGQTENLTPADKQLYALRDVTATVDSIPLIASSVMSKKLAAGADVIVLDVKVGSGAFMKTEAEAFRLARTMVEIGNRLNRKTIAVVSDMNQPLGQAVGNALEVREAIDTLKGDGPEDVTELCLELASHMLVAAGKGDSRKQARQHVQRLMKSGKALEKLKELVRAQGGDDREVDEPDRLPQAPLKIDVRADQDGVVDSVDAEQIGMAAMSLGAGRETKGDVIDLAVGIVLHKKIGDAVHKGEPVATIHANDASKAKRAVDMVSKAVQLTDPSQQVTIPSLIYGVVD</sequence>
<evidence type="ECO:0000256" key="1">
    <source>
        <dbReference type="ARBA" id="ARBA00001066"/>
    </source>
</evidence>
<evidence type="ECO:0000256" key="5">
    <source>
        <dbReference type="ARBA" id="ARBA00011738"/>
    </source>
</evidence>
<dbReference type="GO" id="GO:0006206">
    <property type="term" value="P:pyrimidine nucleobase metabolic process"/>
    <property type="evidence" value="ECO:0007669"/>
    <property type="project" value="InterPro"/>
</dbReference>
<dbReference type="InterPro" id="IPR036320">
    <property type="entry name" value="Glycosyl_Trfase_fam3_N_dom_sf"/>
</dbReference>
<evidence type="ECO:0000256" key="6">
    <source>
        <dbReference type="ARBA" id="ARBA00011889"/>
    </source>
</evidence>
<dbReference type="AlphaFoldDB" id="A0A1U9K9F5"/>
<comment type="catalytic activity">
    <reaction evidence="10">
        <text>uridine + phosphate = alpha-D-ribose 1-phosphate + uracil</text>
        <dbReference type="Rhea" id="RHEA:24388"/>
        <dbReference type="ChEBI" id="CHEBI:16704"/>
        <dbReference type="ChEBI" id="CHEBI:17568"/>
        <dbReference type="ChEBI" id="CHEBI:43474"/>
        <dbReference type="ChEBI" id="CHEBI:57720"/>
        <dbReference type="EC" id="2.4.2.2"/>
    </reaction>
</comment>
<dbReference type="PANTHER" id="PTHR10515:SF0">
    <property type="entry name" value="THYMIDINE PHOSPHORYLASE"/>
    <property type="match status" value="1"/>
</dbReference>
<dbReference type="NCBIfam" id="NF004490">
    <property type="entry name" value="PRK05820.1"/>
    <property type="match status" value="1"/>
</dbReference>
<dbReference type="GO" id="GO:0005829">
    <property type="term" value="C:cytosol"/>
    <property type="evidence" value="ECO:0007669"/>
    <property type="project" value="TreeGrafter"/>
</dbReference>
<evidence type="ECO:0000256" key="3">
    <source>
        <dbReference type="ARBA" id="ARBA00003877"/>
    </source>
</evidence>
<dbReference type="PROSITE" id="PS00647">
    <property type="entry name" value="THYMID_PHOSPHORYLASE"/>
    <property type="match status" value="1"/>
</dbReference>
<dbReference type="EMBL" id="CP019699">
    <property type="protein sequence ID" value="AQS56623.1"/>
    <property type="molecule type" value="Genomic_DNA"/>
</dbReference>